<accession>E0NJQ4</accession>
<dbReference type="Gene3D" id="3.10.310.10">
    <property type="entry name" value="Diaminopimelate Epimerase, Chain A, domain 1"/>
    <property type="match status" value="2"/>
</dbReference>
<dbReference type="Proteomes" id="UP000003280">
    <property type="component" value="Unassembled WGS sequence"/>
</dbReference>
<dbReference type="EMBL" id="AEEH01000018">
    <property type="protein sequence ID" value="EFM26074.1"/>
    <property type="molecule type" value="Genomic_DNA"/>
</dbReference>
<dbReference type="NCBIfam" id="TIGR00654">
    <property type="entry name" value="PhzF_family"/>
    <property type="match status" value="1"/>
</dbReference>
<gene>
    <name evidence="4" type="primary">phzF</name>
    <name evidence="4" type="ORF">HMPREF9225_0393</name>
</gene>
<dbReference type="HOGENOM" id="CLU_048756_0_2_9"/>
<evidence type="ECO:0000313" key="4">
    <source>
        <dbReference type="EMBL" id="EFM26074.1"/>
    </source>
</evidence>
<dbReference type="OrthoDB" id="9788221at2"/>
<dbReference type="PANTHER" id="PTHR13774">
    <property type="entry name" value="PHENAZINE BIOSYNTHESIS PROTEIN"/>
    <property type="match status" value="1"/>
</dbReference>
<dbReference type="STRING" id="862517.HMPREF9225_0393"/>
<dbReference type="GO" id="GO:0005737">
    <property type="term" value="C:cytoplasm"/>
    <property type="evidence" value="ECO:0007669"/>
    <property type="project" value="TreeGrafter"/>
</dbReference>
<dbReference type="AlphaFoldDB" id="E0NJQ4"/>
<protein>
    <submittedName>
        <fullName evidence="4">Phenazine biosynthesis protein, PhzF family</fullName>
        <ecNumber evidence="4">5.1.-.-</ecNumber>
    </submittedName>
</protein>
<dbReference type="Pfam" id="PF02567">
    <property type="entry name" value="PhzC-PhzF"/>
    <property type="match status" value="1"/>
</dbReference>
<organism evidence="4 5">
    <name type="scientific">Peptoniphilus duerdenii ATCC BAA-1640</name>
    <dbReference type="NCBI Taxonomy" id="862517"/>
    <lineage>
        <taxon>Bacteria</taxon>
        <taxon>Bacillati</taxon>
        <taxon>Bacillota</taxon>
        <taxon>Tissierellia</taxon>
        <taxon>Tissierellales</taxon>
        <taxon>Peptoniphilaceae</taxon>
        <taxon>Peptoniphilus</taxon>
    </lineage>
</organism>
<keyword evidence="2 4" id="KW-0413">Isomerase</keyword>
<evidence type="ECO:0000313" key="5">
    <source>
        <dbReference type="Proteomes" id="UP000003280"/>
    </source>
</evidence>
<evidence type="ECO:0000256" key="3">
    <source>
        <dbReference type="PIRSR" id="PIRSR016184-1"/>
    </source>
</evidence>
<evidence type="ECO:0000256" key="2">
    <source>
        <dbReference type="ARBA" id="ARBA00023235"/>
    </source>
</evidence>
<feature type="active site" evidence="3">
    <location>
        <position position="48"/>
    </location>
</feature>
<evidence type="ECO:0000256" key="1">
    <source>
        <dbReference type="ARBA" id="ARBA00008270"/>
    </source>
</evidence>
<dbReference type="PANTHER" id="PTHR13774:SF39">
    <property type="entry name" value="BIOSYNTHESIS PROTEIN, PUTATIVE-RELATED"/>
    <property type="match status" value="1"/>
</dbReference>
<dbReference type="RefSeq" id="WP_008901229.1">
    <property type="nucleotide sequence ID" value="NZ_GL397071.1"/>
</dbReference>
<dbReference type="PIRSF" id="PIRSF016184">
    <property type="entry name" value="PhzC_PhzF"/>
    <property type="match status" value="1"/>
</dbReference>
<comment type="caution">
    <text evidence="4">The sequence shown here is derived from an EMBL/GenBank/DDBJ whole genome shotgun (WGS) entry which is preliminary data.</text>
</comment>
<name>E0NJQ4_9FIRM</name>
<dbReference type="InterPro" id="IPR003719">
    <property type="entry name" value="Phenazine_PhzF-like"/>
</dbReference>
<dbReference type="SUPFAM" id="SSF54506">
    <property type="entry name" value="Diaminopimelate epimerase-like"/>
    <property type="match status" value="1"/>
</dbReference>
<keyword evidence="5" id="KW-1185">Reference proteome</keyword>
<sequence length="294" mass="32635">MTKELITYIVNAFTNSAFNGNATGVVIDSVGLTDDEMSKIAKDLKQHETVFVKKMDVNRYSTRFFTDKGEIDLCGHATIATFYALAKEEYIIPIDRGTVDIIQHSRLGKIPVKIEYKNEEVLGISVFLEGKELETSVTKEEMAKVLGISKEDMDLENKDLPIKKLTSGICDIVVPVKDRETLSKISLNYDLANEIVKREEALSILAFTTSDYERVYSRTFSPGLGIEEEPASGTSALATLKYLRDLGLSKDVIESVQGVSFGRIGYATAEYIEEIDKIKVTGEGFVFLTGVLKI</sequence>
<dbReference type="EC" id="5.1.-.-" evidence="4"/>
<proteinExistence type="inferred from homology"/>
<comment type="similarity">
    <text evidence="1">Belongs to the PhzF family.</text>
</comment>
<dbReference type="GO" id="GO:0016853">
    <property type="term" value="F:isomerase activity"/>
    <property type="evidence" value="ECO:0007669"/>
    <property type="project" value="UniProtKB-KW"/>
</dbReference>
<dbReference type="eggNOG" id="COG0384">
    <property type="taxonomic scope" value="Bacteria"/>
</dbReference>
<reference evidence="4 5" key="1">
    <citation type="submission" date="2010-07" db="EMBL/GenBank/DDBJ databases">
        <authorList>
            <person name="Muzny D."/>
            <person name="Qin X."/>
            <person name="Deng J."/>
            <person name="Jiang H."/>
            <person name="Liu Y."/>
            <person name="Qu J."/>
            <person name="Song X.-Z."/>
            <person name="Zhang L."/>
            <person name="Thornton R."/>
            <person name="Coyle M."/>
            <person name="Francisco L."/>
            <person name="Jackson L."/>
            <person name="Javaid M."/>
            <person name="Korchina V."/>
            <person name="Kovar C."/>
            <person name="Mata R."/>
            <person name="Mathew T."/>
            <person name="Ngo R."/>
            <person name="Nguyen L."/>
            <person name="Nguyen N."/>
            <person name="Okwuonu G."/>
            <person name="Ongeri F."/>
            <person name="Pham C."/>
            <person name="Simmons D."/>
            <person name="Wilczek-Boney K."/>
            <person name="Hale W."/>
            <person name="Jakkamsetti A."/>
            <person name="Pham P."/>
            <person name="Ruth R."/>
            <person name="San Lucas F."/>
            <person name="Warren J."/>
            <person name="Zhang J."/>
            <person name="Zhao Z."/>
            <person name="Zhou C."/>
            <person name="Zhu D."/>
            <person name="Lee S."/>
            <person name="Bess C."/>
            <person name="Blankenburg K."/>
            <person name="Forbes L."/>
            <person name="Fu Q."/>
            <person name="Gubbala S."/>
            <person name="Hirani K."/>
            <person name="Jayaseelan J.C."/>
            <person name="Lara F."/>
            <person name="Munidasa M."/>
            <person name="Palculict T."/>
            <person name="Patil S."/>
            <person name="Pu L.-L."/>
            <person name="Saada N."/>
            <person name="Tang L."/>
            <person name="Weissenberger G."/>
            <person name="Zhu Y."/>
            <person name="Hemphill L."/>
            <person name="Shang Y."/>
            <person name="Youmans B."/>
            <person name="Ayvaz T."/>
            <person name="Ross M."/>
            <person name="Santibanez J."/>
            <person name="Aqrawi P."/>
            <person name="Gross S."/>
            <person name="Joshi V."/>
            <person name="Fowler G."/>
            <person name="Nazareth L."/>
            <person name="Reid J."/>
            <person name="Worley K."/>
            <person name="Petrosino J."/>
            <person name="Highlander S."/>
            <person name="Gibbs R."/>
        </authorList>
    </citation>
    <scope>NUCLEOTIDE SEQUENCE [LARGE SCALE GENOMIC DNA]</scope>
    <source>
        <strain evidence="4 5">ATCC BAA-1640</strain>
    </source>
</reference>